<protein>
    <submittedName>
        <fullName evidence="2">Uncharacterized protein</fullName>
    </submittedName>
</protein>
<accession>A0A6H5GH34</accession>
<evidence type="ECO:0000256" key="1">
    <source>
        <dbReference type="SAM" id="SignalP"/>
    </source>
</evidence>
<keyword evidence="1" id="KW-0732">Signal</keyword>
<evidence type="ECO:0000313" key="2">
    <source>
        <dbReference type="EMBL" id="CAB0002383.1"/>
    </source>
</evidence>
<dbReference type="OrthoDB" id="10030037at2759"/>
<gene>
    <name evidence="2" type="ORF">NTEN_LOCUS8170</name>
</gene>
<dbReference type="EMBL" id="CADCXU010012004">
    <property type="protein sequence ID" value="CAB0002383.1"/>
    <property type="molecule type" value="Genomic_DNA"/>
</dbReference>
<organism evidence="2 3">
    <name type="scientific">Nesidiocoris tenuis</name>
    <dbReference type="NCBI Taxonomy" id="355587"/>
    <lineage>
        <taxon>Eukaryota</taxon>
        <taxon>Metazoa</taxon>
        <taxon>Ecdysozoa</taxon>
        <taxon>Arthropoda</taxon>
        <taxon>Hexapoda</taxon>
        <taxon>Insecta</taxon>
        <taxon>Pterygota</taxon>
        <taxon>Neoptera</taxon>
        <taxon>Paraneoptera</taxon>
        <taxon>Hemiptera</taxon>
        <taxon>Heteroptera</taxon>
        <taxon>Panheteroptera</taxon>
        <taxon>Cimicomorpha</taxon>
        <taxon>Miridae</taxon>
        <taxon>Dicyphina</taxon>
        <taxon>Nesidiocoris</taxon>
    </lineage>
</organism>
<dbReference type="Proteomes" id="UP000479000">
    <property type="component" value="Unassembled WGS sequence"/>
</dbReference>
<name>A0A6H5GH34_9HEMI</name>
<evidence type="ECO:0000313" key="3">
    <source>
        <dbReference type="Proteomes" id="UP000479000"/>
    </source>
</evidence>
<keyword evidence="3" id="KW-1185">Reference proteome</keyword>
<feature type="signal peptide" evidence="1">
    <location>
        <begin position="1"/>
        <end position="20"/>
    </location>
</feature>
<reference evidence="2 3" key="1">
    <citation type="submission" date="2020-02" db="EMBL/GenBank/DDBJ databases">
        <authorList>
            <person name="Ferguson B K."/>
        </authorList>
    </citation>
    <scope>NUCLEOTIDE SEQUENCE [LARGE SCALE GENOMIC DNA]</scope>
</reference>
<feature type="chain" id="PRO_5026108199" evidence="1">
    <location>
        <begin position="21"/>
        <end position="150"/>
    </location>
</feature>
<sequence length="150" mass="17551">MRVRLLFFSYLSFIVVGGNGNVENLHAVNTYDSGSILRLVFEPQRFQPLPKQYQTQLRVQTQLRDQSQLRGQPQLRVQTQLRDQSQLRVQIQLRDQTQLRDQKAFFVRVNPPINKRLNRHTGYDSQKNVAGMVSIQLHLAPSTPHNRYII</sequence>
<proteinExistence type="predicted"/>
<dbReference type="AlphaFoldDB" id="A0A6H5GH34"/>